<comment type="caution">
    <text evidence="1">The sequence shown here is derived from an EMBL/GenBank/DDBJ whole genome shotgun (WGS) entry which is preliminary data.</text>
</comment>
<dbReference type="Proteomes" id="UP001590950">
    <property type="component" value="Unassembled WGS sequence"/>
</dbReference>
<name>A0ABR4A0W8_9LECA</name>
<organism evidence="1 2">
    <name type="scientific">Stereocaulon virgatum</name>
    <dbReference type="NCBI Taxonomy" id="373712"/>
    <lineage>
        <taxon>Eukaryota</taxon>
        <taxon>Fungi</taxon>
        <taxon>Dikarya</taxon>
        <taxon>Ascomycota</taxon>
        <taxon>Pezizomycotina</taxon>
        <taxon>Lecanoromycetes</taxon>
        <taxon>OSLEUM clade</taxon>
        <taxon>Lecanoromycetidae</taxon>
        <taxon>Lecanorales</taxon>
        <taxon>Lecanorineae</taxon>
        <taxon>Stereocaulaceae</taxon>
        <taxon>Stereocaulon</taxon>
    </lineage>
</organism>
<accession>A0ABR4A0W8</accession>
<reference evidence="1 2" key="1">
    <citation type="submission" date="2024-09" db="EMBL/GenBank/DDBJ databases">
        <title>Rethinking Asexuality: The Enigmatic Case of Functional Sexual Genes in Lepraria (Stereocaulaceae).</title>
        <authorList>
            <person name="Doellman M."/>
            <person name="Sun Y."/>
            <person name="Barcenas-Pena A."/>
            <person name="Lumbsch H.T."/>
            <person name="Grewe F."/>
        </authorList>
    </citation>
    <scope>NUCLEOTIDE SEQUENCE [LARGE SCALE GENOMIC DNA]</scope>
    <source>
        <strain evidence="1 2">Mercado 3170</strain>
    </source>
</reference>
<keyword evidence="2" id="KW-1185">Reference proteome</keyword>
<proteinExistence type="predicted"/>
<evidence type="ECO:0000313" key="2">
    <source>
        <dbReference type="Proteomes" id="UP001590950"/>
    </source>
</evidence>
<protein>
    <submittedName>
        <fullName evidence="1">Uncharacterized protein</fullName>
    </submittedName>
</protein>
<dbReference type="EMBL" id="JBEFKJ010000026">
    <property type="protein sequence ID" value="KAL2039253.1"/>
    <property type="molecule type" value="Genomic_DNA"/>
</dbReference>
<evidence type="ECO:0000313" key="1">
    <source>
        <dbReference type="EMBL" id="KAL2039253.1"/>
    </source>
</evidence>
<sequence length="112" mass="13034">MIIFFTNRSTHSPRFYPHVLLRSFTFKSEPKFGDLISLYLTRAIPRHGPFVMIENGHYGSALILVPSVPWETLSRSSIRPSIWHGWRHPLLGLPGYLLESAIRDWHPRLSRV</sequence>
<gene>
    <name evidence="1" type="ORF">N7G274_007921</name>
</gene>